<comment type="cofactor">
    <cofactor evidence="2">
        <name>Mg(2+)</name>
        <dbReference type="ChEBI" id="CHEBI:18420"/>
    </cofactor>
</comment>
<dbReference type="PRINTS" id="PR00919">
    <property type="entry name" value="THERMOPTASE"/>
</dbReference>
<keyword evidence="7" id="KW-0479">Metal-binding</keyword>
<dbReference type="GO" id="GO:0006508">
    <property type="term" value="P:proteolysis"/>
    <property type="evidence" value="ECO:0007669"/>
    <property type="project" value="UniProtKB-KW"/>
</dbReference>
<dbReference type="Gene3D" id="3.40.1830.10">
    <property type="entry name" value="Thermophilic metalloprotease (M29)"/>
    <property type="match status" value="1"/>
</dbReference>
<comment type="cofactor">
    <cofactor evidence="1">
        <name>Co(2+)</name>
        <dbReference type="ChEBI" id="CHEBI:48828"/>
    </cofactor>
</comment>
<keyword evidence="6" id="KW-0645">Protease</keyword>
<evidence type="ECO:0000256" key="3">
    <source>
        <dbReference type="ARBA" id="ARBA00001947"/>
    </source>
</evidence>
<dbReference type="RefSeq" id="WP_092727447.1">
    <property type="nucleotide sequence ID" value="NZ_FNGW01000011.1"/>
</dbReference>
<name>A0A1G9SZR4_9FIRM</name>
<keyword evidence="8" id="KW-0378">Hydrolase</keyword>
<reference evidence="10 11" key="1">
    <citation type="submission" date="2016-10" db="EMBL/GenBank/DDBJ databases">
        <authorList>
            <person name="de Groot N.N."/>
        </authorList>
    </citation>
    <scope>NUCLEOTIDE SEQUENCE [LARGE SCALE GENOMIC DNA]</scope>
    <source>
        <strain evidence="10 11">DSM 797</strain>
    </source>
</reference>
<evidence type="ECO:0000256" key="8">
    <source>
        <dbReference type="ARBA" id="ARBA00022801"/>
    </source>
</evidence>
<organism evidence="10 11">
    <name type="scientific">Romboutsia lituseburensis DSM 797</name>
    <dbReference type="NCBI Taxonomy" id="1121325"/>
    <lineage>
        <taxon>Bacteria</taxon>
        <taxon>Bacillati</taxon>
        <taxon>Bacillota</taxon>
        <taxon>Clostridia</taxon>
        <taxon>Peptostreptococcales</taxon>
        <taxon>Peptostreptococcaceae</taxon>
        <taxon>Romboutsia</taxon>
    </lineage>
</organism>
<evidence type="ECO:0000256" key="5">
    <source>
        <dbReference type="ARBA" id="ARBA00022438"/>
    </source>
</evidence>
<dbReference type="AlphaFoldDB" id="A0A1G9SZR4"/>
<dbReference type="PANTHER" id="PTHR34448">
    <property type="entry name" value="AMINOPEPTIDASE"/>
    <property type="match status" value="1"/>
</dbReference>
<comment type="cofactor">
    <cofactor evidence="3">
        <name>Zn(2+)</name>
        <dbReference type="ChEBI" id="CHEBI:29105"/>
    </cofactor>
</comment>
<dbReference type="EMBL" id="FNGW01000011">
    <property type="protein sequence ID" value="SDM40872.1"/>
    <property type="molecule type" value="Genomic_DNA"/>
</dbReference>
<gene>
    <name evidence="10" type="ORF">SAMN04515677_11140</name>
</gene>
<protein>
    <submittedName>
        <fullName evidence="10">Aminopeptidase</fullName>
    </submittedName>
</protein>
<dbReference type="Proteomes" id="UP000199068">
    <property type="component" value="Unassembled WGS sequence"/>
</dbReference>
<proteinExistence type="inferred from homology"/>
<dbReference type="SUPFAM" id="SSF144052">
    <property type="entry name" value="Thermophilic metalloprotease-like"/>
    <property type="match status" value="1"/>
</dbReference>
<keyword evidence="5 10" id="KW-0031">Aminopeptidase</keyword>
<sequence>MDFERNLDKYAELAVKVGVNIQPGQTLLVRSPIECAPFVRKVLVHAYNVGAKHVHIEWSDEQCTLLKYLNAPEESFNEFPKWTSEQYVDIAKEGGAFLTIYAQDPDLLKDVDPQRVANFQKASAMALKEWRSYTLSDKCKWSIVSIPTEAWAKKIFPNVSTSEAIDKLWEAIFKCSRVEGQDPIEAWKKHNEDLKLRMNFLNEKNFKTLKFKSAKTDITMGLPEGHVWLSGASEDPNGINFNPNIPTEEVFTMPHKYDVNGVVYSTKPLVYGGNVIDNFSLTFKDGKIVDFTAEKGAETLGKLIDTDEGSHYLGEVALVPFKSPISDTNIVFFNTLYDENASCHFALGSAYKTCIKNGDQIKEGESDKHGVNESLTHVDFMIGSNDMNIVGETYDGEEIQIFKDGNWAF</sequence>
<dbReference type="InterPro" id="IPR000787">
    <property type="entry name" value="Peptidase_M29"/>
</dbReference>
<comment type="similarity">
    <text evidence="4">Belongs to the peptidase M29 family.</text>
</comment>
<dbReference type="GO" id="GO:0046872">
    <property type="term" value="F:metal ion binding"/>
    <property type="evidence" value="ECO:0007669"/>
    <property type="project" value="UniProtKB-KW"/>
</dbReference>
<evidence type="ECO:0000256" key="1">
    <source>
        <dbReference type="ARBA" id="ARBA00001941"/>
    </source>
</evidence>
<evidence type="ECO:0000256" key="7">
    <source>
        <dbReference type="ARBA" id="ARBA00022723"/>
    </source>
</evidence>
<dbReference type="GO" id="GO:0004177">
    <property type="term" value="F:aminopeptidase activity"/>
    <property type="evidence" value="ECO:0007669"/>
    <property type="project" value="UniProtKB-KW"/>
</dbReference>
<accession>A0A1G9SZR4</accession>
<dbReference type="Pfam" id="PF02073">
    <property type="entry name" value="Peptidase_M29"/>
    <property type="match status" value="1"/>
</dbReference>
<evidence type="ECO:0000256" key="6">
    <source>
        <dbReference type="ARBA" id="ARBA00022670"/>
    </source>
</evidence>
<dbReference type="InterPro" id="IPR052170">
    <property type="entry name" value="M29_Exopeptidase"/>
</dbReference>
<dbReference type="STRING" id="1121325.SAMN04515677_11140"/>
<evidence type="ECO:0000313" key="11">
    <source>
        <dbReference type="Proteomes" id="UP000199068"/>
    </source>
</evidence>
<dbReference type="InterPro" id="IPR035097">
    <property type="entry name" value="M29_N-terminal"/>
</dbReference>
<keyword evidence="11" id="KW-1185">Reference proteome</keyword>
<evidence type="ECO:0000256" key="4">
    <source>
        <dbReference type="ARBA" id="ARBA00008236"/>
    </source>
</evidence>
<dbReference type="GO" id="GO:0008237">
    <property type="term" value="F:metallopeptidase activity"/>
    <property type="evidence" value="ECO:0007669"/>
    <property type="project" value="UniProtKB-KW"/>
</dbReference>
<evidence type="ECO:0000256" key="2">
    <source>
        <dbReference type="ARBA" id="ARBA00001946"/>
    </source>
</evidence>
<evidence type="ECO:0000313" key="10">
    <source>
        <dbReference type="EMBL" id="SDM40872.1"/>
    </source>
</evidence>
<keyword evidence="9" id="KW-0482">Metalloprotease</keyword>
<dbReference type="PANTHER" id="PTHR34448:SF3">
    <property type="entry name" value="AMINOPEPTIDASE AMPS"/>
    <property type="match status" value="1"/>
</dbReference>
<evidence type="ECO:0000256" key="9">
    <source>
        <dbReference type="ARBA" id="ARBA00023049"/>
    </source>
</evidence>